<comment type="caution">
    <text evidence="2">The sequence shown here is derived from an EMBL/GenBank/DDBJ whole genome shotgun (WGS) entry which is preliminary data.</text>
</comment>
<sequence length="425" mass="47495">MGQESSLQPSIKLDYSDTYRENEALDGDLEEHLDGLKRMEKRQLLEKGEQLKEIRKQVEVITRLQEAVNSRKPGASAGMVVSRSSRPSIQYGRSNSRRMSRPALMEEKTEAAVPDVDFATLAQATRTQMRIAAEREKYKNLFNVRRPKTALGNYSPIDKPSVPPQARVFTGPTGATSNGDATGHADSSYGSVRHHSRDEQDAPSRPLSSSNNHGRPTSAALGRLHSGNDYVNENKDSNILFHRTGFPQNGHKRKSSLKGYLRPTTASRGGGHLNVYGNNDIDQSTHNNNKNNRPARPKTAVGFVTQEEEKPDDLLPPRAKSAVHRSRSRRQLELLCRAMDPEVEEAAAAAAAIVSGDAKEWEMINEKRRRRKLKQLREEGQELDVRVQRFLTEIDGFNKKRSPSKKRPSSAGFALHLVSGLEEDF</sequence>
<gene>
    <name evidence="2" type="ORF">ElyMa_001997600</name>
</gene>
<feature type="compositionally biased region" description="Polar residues" evidence="1">
    <location>
        <begin position="206"/>
        <end position="215"/>
    </location>
</feature>
<dbReference type="AlphaFoldDB" id="A0AAV4F3Y0"/>
<evidence type="ECO:0000256" key="1">
    <source>
        <dbReference type="SAM" id="MobiDB-lite"/>
    </source>
</evidence>
<feature type="region of interest" description="Disordered" evidence="1">
    <location>
        <begin position="307"/>
        <end position="326"/>
    </location>
</feature>
<dbReference type="Proteomes" id="UP000762676">
    <property type="component" value="Unassembled WGS sequence"/>
</dbReference>
<organism evidence="2 3">
    <name type="scientific">Elysia marginata</name>
    <dbReference type="NCBI Taxonomy" id="1093978"/>
    <lineage>
        <taxon>Eukaryota</taxon>
        <taxon>Metazoa</taxon>
        <taxon>Spiralia</taxon>
        <taxon>Lophotrochozoa</taxon>
        <taxon>Mollusca</taxon>
        <taxon>Gastropoda</taxon>
        <taxon>Heterobranchia</taxon>
        <taxon>Euthyneura</taxon>
        <taxon>Panpulmonata</taxon>
        <taxon>Sacoglossa</taxon>
        <taxon>Placobranchoidea</taxon>
        <taxon>Plakobranchidae</taxon>
        <taxon>Elysia</taxon>
    </lineage>
</organism>
<keyword evidence="3" id="KW-1185">Reference proteome</keyword>
<name>A0AAV4F3Y0_9GAST</name>
<feature type="region of interest" description="Disordered" evidence="1">
    <location>
        <begin position="265"/>
        <end position="297"/>
    </location>
</feature>
<evidence type="ECO:0000313" key="3">
    <source>
        <dbReference type="Proteomes" id="UP000762676"/>
    </source>
</evidence>
<feature type="compositionally biased region" description="Polar residues" evidence="1">
    <location>
        <begin position="276"/>
        <end position="286"/>
    </location>
</feature>
<feature type="compositionally biased region" description="Polar residues" evidence="1">
    <location>
        <begin position="82"/>
        <end position="94"/>
    </location>
</feature>
<reference evidence="2 3" key="1">
    <citation type="journal article" date="2021" name="Elife">
        <title>Chloroplast acquisition without the gene transfer in kleptoplastic sea slugs, Plakobranchus ocellatus.</title>
        <authorList>
            <person name="Maeda T."/>
            <person name="Takahashi S."/>
            <person name="Yoshida T."/>
            <person name="Shimamura S."/>
            <person name="Takaki Y."/>
            <person name="Nagai Y."/>
            <person name="Toyoda A."/>
            <person name="Suzuki Y."/>
            <person name="Arimoto A."/>
            <person name="Ishii H."/>
            <person name="Satoh N."/>
            <person name="Nishiyama T."/>
            <person name="Hasebe M."/>
            <person name="Maruyama T."/>
            <person name="Minagawa J."/>
            <person name="Obokata J."/>
            <person name="Shigenobu S."/>
        </authorList>
    </citation>
    <scope>NUCLEOTIDE SEQUENCE [LARGE SCALE GENOMIC DNA]</scope>
</reference>
<evidence type="ECO:0000313" key="2">
    <source>
        <dbReference type="EMBL" id="GFR67450.1"/>
    </source>
</evidence>
<feature type="region of interest" description="Disordered" evidence="1">
    <location>
        <begin position="71"/>
        <end position="101"/>
    </location>
</feature>
<proteinExistence type="predicted"/>
<dbReference type="EMBL" id="BMAT01004064">
    <property type="protein sequence ID" value="GFR67450.1"/>
    <property type="molecule type" value="Genomic_DNA"/>
</dbReference>
<accession>A0AAV4F3Y0</accession>
<feature type="region of interest" description="Disordered" evidence="1">
    <location>
        <begin position="150"/>
        <end position="230"/>
    </location>
</feature>
<protein>
    <submittedName>
        <fullName evidence="2">Uncharacterized protein</fullName>
    </submittedName>
</protein>